<dbReference type="SUPFAM" id="SSF53155">
    <property type="entry name" value="Methylated DNA-protein cysteine methyltransferase domain"/>
    <property type="match status" value="1"/>
</dbReference>
<name>A0ABV4D6P0_9LACT</name>
<dbReference type="InterPro" id="IPR036217">
    <property type="entry name" value="MethylDNA_cys_MeTrfase_DNAb"/>
</dbReference>
<keyword evidence="4" id="KW-1185">Reference proteome</keyword>
<dbReference type="InterPro" id="IPR036388">
    <property type="entry name" value="WH-like_DNA-bd_sf"/>
</dbReference>
<evidence type="ECO:0000313" key="4">
    <source>
        <dbReference type="Proteomes" id="UP001565242"/>
    </source>
</evidence>
<keyword evidence="1" id="KW-0227">DNA damage</keyword>
<dbReference type="PANTHER" id="PTHR10815:SF5">
    <property type="entry name" value="METHYLATED-DNA--PROTEIN-CYSTEINE METHYLTRANSFERASE"/>
    <property type="match status" value="1"/>
</dbReference>
<dbReference type="NCBIfam" id="TIGR00589">
    <property type="entry name" value="ogt"/>
    <property type="match status" value="1"/>
</dbReference>
<sequence>MKKVLYKNHFQTPIGEMLSISDYESLYLLEFVERKNLKKKIDGLGADLEERPTFVSRLVEEEVQEYFSGIRKEFDLPLVFQGTAFQKKIWRELEQIPFGQTKTYKEIAQKIDNPNASIAVGAANASNHFAIVIPCHRLKSSSGQLSGYAAGIWRKQWLLHFEEEVACGE</sequence>
<dbReference type="InterPro" id="IPR036631">
    <property type="entry name" value="MGMT_N_sf"/>
</dbReference>
<dbReference type="PANTHER" id="PTHR10815">
    <property type="entry name" value="METHYLATED-DNA--PROTEIN-CYSTEINE METHYLTRANSFERASE"/>
    <property type="match status" value="1"/>
</dbReference>
<dbReference type="InterPro" id="IPR014048">
    <property type="entry name" value="MethylDNA_cys_MeTrfase_DNA-bd"/>
</dbReference>
<reference evidence="3 4" key="1">
    <citation type="submission" date="2024-03" db="EMBL/GenBank/DDBJ databases">
        <title>Mouse gut bacterial collection (mGBC) of GemPharmatech.</title>
        <authorList>
            <person name="He Y."/>
            <person name="Dong L."/>
            <person name="Wu D."/>
            <person name="Gao X."/>
            <person name="Lin Z."/>
        </authorList>
    </citation>
    <scope>NUCLEOTIDE SEQUENCE [LARGE SCALE GENOMIC DNA]</scope>
    <source>
        <strain evidence="3 4">20-218</strain>
    </source>
</reference>
<comment type="caution">
    <text evidence="3">The sequence shown here is derived from an EMBL/GenBank/DDBJ whole genome shotgun (WGS) entry which is preliminary data.</text>
</comment>
<dbReference type="CDD" id="cd06445">
    <property type="entry name" value="ATase"/>
    <property type="match status" value="1"/>
</dbReference>
<feature type="domain" description="Methylated-DNA-[protein]-cysteine S-methyltransferase DNA binding" evidence="2">
    <location>
        <begin position="84"/>
        <end position="163"/>
    </location>
</feature>
<evidence type="ECO:0000259" key="2">
    <source>
        <dbReference type="Pfam" id="PF01035"/>
    </source>
</evidence>
<dbReference type="SUPFAM" id="SSF46767">
    <property type="entry name" value="Methylated DNA-protein cysteine methyltransferase, C-terminal domain"/>
    <property type="match status" value="1"/>
</dbReference>
<keyword evidence="3" id="KW-0808">Transferase</keyword>
<dbReference type="Proteomes" id="UP001565242">
    <property type="component" value="Unassembled WGS sequence"/>
</dbReference>
<protein>
    <submittedName>
        <fullName evidence="3">Methylated-DNA--[protein]-cysteine S-methyltransferase</fullName>
        <ecNumber evidence="3">2.1.1.63</ecNumber>
    </submittedName>
</protein>
<evidence type="ECO:0000313" key="3">
    <source>
        <dbReference type="EMBL" id="MEY8537374.1"/>
    </source>
</evidence>
<dbReference type="GO" id="GO:0003908">
    <property type="term" value="F:methylated-DNA-[protein]-cysteine S-methyltransferase activity"/>
    <property type="evidence" value="ECO:0007669"/>
    <property type="project" value="UniProtKB-EC"/>
</dbReference>
<dbReference type="Gene3D" id="1.10.10.10">
    <property type="entry name" value="Winged helix-like DNA-binding domain superfamily/Winged helix DNA-binding domain"/>
    <property type="match status" value="1"/>
</dbReference>
<evidence type="ECO:0000256" key="1">
    <source>
        <dbReference type="ARBA" id="ARBA00022763"/>
    </source>
</evidence>
<proteinExistence type="predicted"/>
<accession>A0ABV4D6P0</accession>
<dbReference type="Gene3D" id="3.30.160.70">
    <property type="entry name" value="Methylated DNA-protein cysteine methyltransferase domain"/>
    <property type="match status" value="1"/>
</dbReference>
<dbReference type="EMBL" id="JBCLSQ010000005">
    <property type="protein sequence ID" value="MEY8537374.1"/>
    <property type="molecule type" value="Genomic_DNA"/>
</dbReference>
<dbReference type="GO" id="GO:0032259">
    <property type="term" value="P:methylation"/>
    <property type="evidence" value="ECO:0007669"/>
    <property type="project" value="UniProtKB-KW"/>
</dbReference>
<gene>
    <name evidence="3" type="ORF">AALM99_02780</name>
</gene>
<organism evidence="3 4">
    <name type="scientific">Lactococcus muris</name>
    <dbReference type="NCBI Taxonomy" id="2941330"/>
    <lineage>
        <taxon>Bacteria</taxon>
        <taxon>Bacillati</taxon>
        <taxon>Bacillota</taxon>
        <taxon>Bacilli</taxon>
        <taxon>Lactobacillales</taxon>
        <taxon>Streptococcaceae</taxon>
        <taxon>Lactococcus</taxon>
    </lineage>
</organism>
<keyword evidence="3" id="KW-0489">Methyltransferase</keyword>
<dbReference type="Pfam" id="PF01035">
    <property type="entry name" value="DNA_binding_1"/>
    <property type="match status" value="1"/>
</dbReference>
<dbReference type="RefSeq" id="WP_202230125.1">
    <property type="nucleotide sequence ID" value="NZ_BAAFQO010000019.1"/>
</dbReference>
<dbReference type="EC" id="2.1.1.63" evidence="3"/>